<evidence type="ECO:0000313" key="4">
    <source>
        <dbReference type="EMBL" id="EKE83383.1"/>
    </source>
</evidence>
<evidence type="ECO:0000259" key="3">
    <source>
        <dbReference type="Pfam" id="PF17782"/>
    </source>
</evidence>
<dbReference type="Pfam" id="PF17782">
    <property type="entry name" value="WHD_DprA"/>
    <property type="match status" value="1"/>
</dbReference>
<evidence type="ECO:0000259" key="2">
    <source>
        <dbReference type="Pfam" id="PF02481"/>
    </source>
</evidence>
<dbReference type="Proteomes" id="UP000014115">
    <property type="component" value="Unassembled WGS sequence"/>
</dbReference>
<proteinExistence type="inferred from homology"/>
<dbReference type="Gene3D" id="3.40.50.450">
    <property type="match status" value="1"/>
</dbReference>
<comment type="similarity">
    <text evidence="1">Belongs to the DprA/Smf family.</text>
</comment>
<organism evidence="4 5">
    <name type="scientific">Idiomarina xiamenensis 10-D-4</name>
    <dbReference type="NCBI Taxonomy" id="740709"/>
    <lineage>
        <taxon>Bacteria</taxon>
        <taxon>Pseudomonadati</taxon>
        <taxon>Pseudomonadota</taxon>
        <taxon>Gammaproteobacteria</taxon>
        <taxon>Alteromonadales</taxon>
        <taxon>Idiomarinaceae</taxon>
        <taxon>Idiomarina</taxon>
    </lineage>
</organism>
<dbReference type="RefSeq" id="WP_008488870.1">
    <property type="nucleotide sequence ID" value="NZ_AMRG01000009.1"/>
</dbReference>
<dbReference type="InterPro" id="IPR057666">
    <property type="entry name" value="DrpA_SLOG"/>
</dbReference>
<dbReference type="eggNOG" id="COG0758">
    <property type="taxonomic scope" value="Bacteria"/>
</dbReference>
<reference evidence="4 5" key="1">
    <citation type="journal article" date="2012" name="J. Bacteriol.">
        <title>Genome Sequence of Idiomarina xiamenensis Type Strain 10-D-4.</title>
        <authorList>
            <person name="Lai Q."/>
            <person name="Wang L."/>
            <person name="Wang W."/>
            <person name="Shao Z."/>
        </authorList>
    </citation>
    <scope>NUCLEOTIDE SEQUENCE [LARGE SCALE GENOMIC DNA]</scope>
    <source>
        <strain evidence="4 5">10-D-4</strain>
    </source>
</reference>
<accession>K2K6U5</accession>
<dbReference type="AlphaFoldDB" id="K2K6U5"/>
<dbReference type="InterPro" id="IPR041614">
    <property type="entry name" value="DprA_WH"/>
</dbReference>
<dbReference type="Gene3D" id="1.10.10.10">
    <property type="entry name" value="Winged helix-like DNA-binding domain superfamily/Winged helix DNA-binding domain"/>
    <property type="match status" value="1"/>
</dbReference>
<evidence type="ECO:0000256" key="1">
    <source>
        <dbReference type="ARBA" id="ARBA00006525"/>
    </source>
</evidence>
<protein>
    <submittedName>
        <fullName evidence="4">DNA uptake Rossmann fold nucleotide-binding protein</fullName>
    </submittedName>
</protein>
<comment type="caution">
    <text evidence="4">The sequence shown here is derived from an EMBL/GenBank/DDBJ whole genome shotgun (WGS) entry which is preliminary data.</text>
</comment>
<dbReference type="PANTHER" id="PTHR43022:SF1">
    <property type="entry name" value="PROTEIN SMF"/>
    <property type="match status" value="1"/>
</dbReference>
<dbReference type="STRING" id="740709.A10D4_08177"/>
<gene>
    <name evidence="4" type="ORF">A10D4_08177</name>
</gene>
<dbReference type="NCBIfam" id="TIGR00732">
    <property type="entry name" value="dprA"/>
    <property type="match status" value="1"/>
</dbReference>
<dbReference type="InterPro" id="IPR036388">
    <property type="entry name" value="WH-like_DNA-bd_sf"/>
</dbReference>
<dbReference type="InterPro" id="IPR003488">
    <property type="entry name" value="DprA"/>
</dbReference>
<dbReference type="PANTHER" id="PTHR43022">
    <property type="entry name" value="PROTEIN SMF"/>
    <property type="match status" value="1"/>
</dbReference>
<dbReference type="PATRIC" id="fig|740709.3.peg.1656"/>
<feature type="domain" description="Smf/DprA SLOG" evidence="2">
    <location>
        <begin position="72"/>
        <end position="268"/>
    </location>
</feature>
<dbReference type="Pfam" id="PF02481">
    <property type="entry name" value="DNA_processg_A"/>
    <property type="match status" value="1"/>
</dbReference>
<evidence type="ECO:0000313" key="5">
    <source>
        <dbReference type="Proteomes" id="UP000014115"/>
    </source>
</evidence>
<keyword evidence="5" id="KW-1185">Reference proteome</keyword>
<sequence length="358" mass="38996">MQQRLLALAMALASAPIQVQRRWAPMLTQRSSQAAIIAIEQDVDIQRRVVPLQRLAERFLGVKGRGWTHIGCRDYPTLLREIKRPPVILFYHGDIRLAQQPAVAIVGSRKASTTGLHNAAWLAQQCCQRGWVVVSGLAMGVDAAAHRSALAHGRAIAVLGVGCDYIYPRRNRLLQQQIAEQGLLLSEFIPGSPAKSDHFPRRNRIISGLSQVTTVVEATLASGSMTTAAYALEQNRDVAAFSGSMWNSAYDGCHRLIQQGAFLMTGEQGLDELLPILEKQPQPVVSSQKPMNKAPSSDNKGLASQKLLANVGNEATSLDRLVELTGLSIAEVSEQMLLLEIAGRVEAVPAGYIKMGRR</sequence>
<feature type="domain" description="DprA winged helix" evidence="3">
    <location>
        <begin position="293"/>
        <end position="351"/>
    </location>
</feature>
<dbReference type="OrthoDB" id="9785707at2"/>
<name>K2K6U5_9GAMM</name>
<dbReference type="EMBL" id="AMRG01000009">
    <property type="protein sequence ID" value="EKE83383.1"/>
    <property type="molecule type" value="Genomic_DNA"/>
</dbReference>
<dbReference type="GO" id="GO:0009294">
    <property type="term" value="P:DNA-mediated transformation"/>
    <property type="evidence" value="ECO:0007669"/>
    <property type="project" value="InterPro"/>
</dbReference>
<dbReference type="SUPFAM" id="SSF102405">
    <property type="entry name" value="MCP/YpsA-like"/>
    <property type="match status" value="1"/>
</dbReference>